<dbReference type="InterPro" id="IPR006108">
    <property type="entry name" value="3HC_DH_C"/>
</dbReference>
<accession>A0A0F9GHM6</accession>
<keyword evidence="1" id="KW-0560">Oxidoreductase</keyword>
<dbReference type="PANTHER" id="PTHR48075">
    <property type="entry name" value="3-HYDROXYACYL-COA DEHYDROGENASE FAMILY PROTEIN"/>
    <property type="match status" value="1"/>
</dbReference>
<evidence type="ECO:0000256" key="1">
    <source>
        <dbReference type="ARBA" id="ARBA00023002"/>
    </source>
</evidence>
<dbReference type="AlphaFoldDB" id="A0A0F9GHM6"/>
<dbReference type="EMBL" id="LAZR01017969">
    <property type="protein sequence ID" value="KKL98233.1"/>
    <property type="molecule type" value="Genomic_DNA"/>
</dbReference>
<dbReference type="InterPro" id="IPR022694">
    <property type="entry name" value="3-OHacyl-CoA_DH"/>
</dbReference>
<evidence type="ECO:0000259" key="2">
    <source>
        <dbReference type="Pfam" id="PF00725"/>
    </source>
</evidence>
<feature type="domain" description="3-hydroxyacyl-CoA dehydrogenase C-terminal" evidence="2">
    <location>
        <begin position="196"/>
        <end position="242"/>
    </location>
</feature>
<sequence length="250" mass="26863">MPIEINSAGVLGGGVMGAGIGQALAVGGLKVTIRDMSDELIEKARSTIVDGRYGLKRGVERGKTSQEQMDSAIANLSFTTRLDDLKDVDLVIEAVPEDLELKKKVWAEVDGIVQAQAVFATNTSGLVIGELNQAVSDSRRPRFIGAHWFSPAPIMKLVELVHAPDTAEETIQALESLCQRIGKVSVRVKDAPGKYGFIANRVYFAAVREAQAVMAEGIASAEDINKAMVQGYNWPVGPLAMVEGARKGWQ</sequence>
<dbReference type="PIRSF" id="PIRSF000105">
    <property type="entry name" value="HCDH"/>
    <property type="match status" value="1"/>
</dbReference>
<reference evidence="4" key="1">
    <citation type="journal article" date="2015" name="Nature">
        <title>Complex archaea that bridge the gap between prokaryotes and eukaryotes.</title>
        <authorList>
            <person name="Spang A."/>
            <person name="Saw J.H."/>
            <person name="Jorgensen S.L."/>
            <person name="Zaremba-Niedzwiedzka K."/>
            <person name="Martijn J."/>
            <person name="Lind A.E."/>
            <person name="van Eijk R."/>
            <person name="Schleper C."/>
            <person name="Guy L."/>
            <person name="Ettema T.J."/>
        </authorList>
    </citation>
    <scope>NUCLEOTIDE SEQUENCE</scope>
</reference>
<organism evidence="4">
    <name type="scientific">marine sediment metagenome</name>
    <dbReference type="NCBI Taxonomy" id="412755"/>
    <lineage>
        <taxon>unclassified sequences</taxon>
        <taxon>metagenomes</taxon>
        <taxon>ecological metagenomes</taxon>
    </lineage>
</organism>
<dbReference type="InterPro" id="IPR036291">
    <property type="entry name" value="NAD(P)-bd_dom_sf"/>
</dbReference>
<dbReference type="GO" id="GO:0008691">
    <property type="term" value="F:3-hydroxybutyryl-CoA dehydrogenase activity"/>
    <property type="evidence" value="ECO:0007669"/>
    <property type="project" value="TreeGrafter"/>
</dbReference>
<dbReference type="SUPFAM" id="SSF48179">
    <property type="entry name" value="6-phosphogluconate dehydrogenase C-terminal domain-like"/>
    <property type="match status" value="1"/>
</dbReference>
<feature type="domain" description="3-hydroxyacyl-CoA dehydrogenase NAD binding" evidence="3">
    <location>
        <begin position="8"/>
        <end position="190"/>
    </location>
</feature>
<dbReference type="PANTHER" id="PTHR48075:SF5">
    <property type="entry name" value="3-HYDROXYBUTYRYL-COA DEHYDROGENASE"/>
    <property type="match status" value="1"/>
</dbReference>
<name>A0A0F9GHM6_9ZZZZ</name>
<evidence type="ECO:0000313" key="4">
    <source>
        <dbReference type="EMBL" id="KKL98233.1"/>
    </source>
</evidence>
<dbReference type="Pfam" id="PF00725">
    <property type="entry name" value="3HCDH"/>
    <property type="match status" value="1"/>
</dbReference>
<dbReference type="Pfam" id="PF02737">
    <property type="entry name" value="3HCDH_N"/>
    <property type="match status" value="1"/>
</dbReference>
<gene>
    <name evidence="4" type="ORF">LCGC14_1826490</name>
</gene>
<dbReference type="InterPro" id="IPR013328">
    <property type="entry name" value="6PGD_dom2"/>
</dbReference>
<dbReference type="Gene3D" id="1.10.1040.10">
    <property type="entry name" value="N-(1-d-carboxylethyl)-l-norvaline Dehydrogenase, domain 2"/>
    <property type="match status" value="1"/>
</dbReference>
<dbReference type="InterPro" id="IPR006176">
    <property type="entry name" value="3-OHacyl-CoA_DH_NAD-bd"/>
</dbReference>
<evidence type="ECO:0000259" key="3">
    <source>
        <dbReference type="Pfam" id="PF02737"/>
    </source>
</evidence>
<evidence type="ECO:0008006" key="5">
    <source>
        <dbReference type="Google" id="ProtNLM"/>
    </source>
</evidence>
<comment type="caution">
    <text evidence="4">The sequence shown here is derived from an EMBL/GenBank/DDBJ whole genome shotgun (WGS) entry which is preliminary data.</text>
</comment>
<dbReference type="SUPFAM" id="SSF51735">
    <property type="entry name" value="NAD(P)-binding Rossmann-fold domains"/>
    <property type="match status" value="1"/>
</dbReference>
<protein>
    <recommendedName>
        <fullName evidence="5">3-hydroxyacyl-CoA dehydrogenase NAD binding domain-containing protein</fullName>
    </recommendedName>
</protein>
<proteinExistence type="predicted"/>
<dbReference type="FunFam" id="3.40.50.720:FF:000009">
    <property type="entry name" value="Fatty oxidation complex, alpha subunit"/>
    <property type="match status" value="1"/>
</dbReference>
<dbReference type="GO" id="GO:0006635">
    <property type="term" value="P:fatty acid beta-oxidation"/>
    <property type="evidence" value="ECO:0007669"/>
    <property type="project" value="TreeGrafter"/>
</dbReference>
<dbReference type="GO" id="GO:0070403">
    <property type="term" value="F:NAD+ binding"/>
    <property type="evidence" value="ECO:0007669"/>
    <property type="project" value="InterPro"/>
</dbReference>
<dbReference type="Gene3D" id="3.40.50.720">
    <property type="entry name" value="NAD(P)-binding Rossmann-like Domain"/>
    <property type="match status" value="1"/>
</dbReference>
<dbReference type="InterPro" id="IPR008927">
    <property type="entry name" value="6-PGluconate_DH-like_C_sf"/>
</dbReference>